<dbReference type="InterPro" id="IPR009003">
    <property type="entry name" value="Peptidase_S1_PA"/>
</dbReference>
<keyword evidence="3" id="KW-1185">Reference proteome</keyword>
<evidence type="ECO:0000313" key="2">
    <source>
        <dbReference type="EMBL" id="GFS27064.1"/>
    </source>
</evidence>
<dbReference type="Pfam" id="PF13365">
    <property type="entry name" value="Trypsin_2"/>
    <property type="match status" value="1"/>
</dbReference>
<proteinExistence type="predicted"/>
<dbReference type="SUPFAM" id="SSF50494">
    <property type="entry name" value="Trypsin-like serine proteases"/>
    <property type="match status" value="1"/>
</dbReference>
<organism evidence="2 3">
    <name type="scientific">Elysia marginata</name>
    <dbReference type="NCBI Taxonomy" id="1093978"/>
    <lineage>
        <taxon>Eukaryota</taxon>
        <taxon>Metazoa</taxon>
        <taxon>Spiralia</taxon>
        <taxon>Lophotrochozoa</taxon>
        <taxon>Mollusca</taxon>
        <taxon>Gastropoda</taxon>
        <taxon>Heterobranchia</taxon>
        <taxon>Euthyneura</taxon>
        <taxon>Panpulmonata</taxon>
        <taxon>Sacoglossa</taxon>
        <taxon>Placobranchoidea</taxon>
        <taxon>Plakobranchidae</taxon>
        <taxon>Elysia</taxon>
    </lineage>
</organism>
<sequence length="342" mass="38272">MGNKKSTLKTHSHEDTDESDSDDEERKVILEIAEREYCEDVEFLCQDCEKCCDLYGSELIPVEDLSLCHLPVALRSQQVLDYILTQEKIAVKLEVKKITGNSKFVDASGWACVSEDSAVEYAVCPIENCPVNEGNSHKAYGGITVFTNEHVVTKKEEGVNCKVTFFYDGRGNVQDKETVQAQEDVSDNPRLYASDLLKLTRSCIDGVAWGLCVKQVRENKDLVAIEIIYHDVNLFKVIAASSVQRLNAWTQIPEALKKVMKEHVIVISHPHGRRKVVSVGKLICLEEGTQEEKLKKETRYLAATCKGSSGAPVISGHYPYRPFTHSSKLDGKTGFENFSLSY</sequence>
<feature type="compositionally biased region" description="Basic residues" evidence="1">
    <location>
        <begin position="1"/>
        <end position="10"/>
    </location>
</feature>
<accession>A0AAV4JWJ6</accession>
<gene>
    <name evidence="2" type="ORF">ElyMa_005235700</name>
</gene>
<evidence type="ECO:0008006" key="4">
    <source>
        <dbReference type="Google" id="ProtNLM"/>
    </source>
</evidence>
<dbReference type="AlphaFoldDB" id="A0AAV4JWJ6"/>
<evidence type="ECO:0000313" key="3">
    <source>
        <dbReference type="Proteomes" id="UP000762676"/>
    </source>
</evidence>
<feature type="region of interest" description="Disordered" evidence="1">
    <location>
        <begin position="1"/>
        <end position="25"/>
    </location>
</feature>
<comment type="caution">
    <text evidence="2">The sequence shown here is derived from an EMBL/GenBank/DDBJ whole genome shotgun (WGS) entry which is preliminary data.</text>
</comment>
<evidence type="ECO:0000256" key="1">
    <source>
        <dbReference type="SAM" id="MobiDB-lite"/>
    </source>
</evidence>
<dbReference type="EMBL" id="BMAT01010450">
    <property type="protein sequence ID" value="GFS27064.1"/>
    <property type="molecule type" value="Genomic_DNA"/>
</dbReference>
<protein>
    <recommendedName>
        <fullName evidence="4">Peptidase S1 domain-containing protein</fullName>
    </recommendedName>
</protein>
<name>A0AAV4JWJ6_9GAST</name>
<reference evidence="2 3" key="1">
    <citation type="journal article" date="2021" name="Elife">
        <title>Chloroplast acquisition without the gene transfer in kleptoplastic sea slugs, Plakobranchus ocellatus.</title>
        <authorList>
            <person name="Maeda T."/>
            <person name="Takahashi S."/>
            <person name="Yoshida T."/>
            <person name="Shimamura S."/>
            <person name="Takaki Y."/>
            <person name="Nagai Y."/>
            <person name="Toyoda A."/>
            <person name="Suzuki Y."/>
            <person name="Arimoto A."/>
            <person name="Ishii H."/>
            <person name="Satoh N."/>
            <person name="Nishiyama T."/>
            <person name="Hasebe M."/>
            <person name="Maruyama T."/>
            <person name="Minagawa J."/>
            <person name="Obokata J."/>
            <person name="Shigenobu S."/>
        </authorList>
    </citation>
    <scope>NUCLEOTIDE SEQUENCE [LARGE SCALE GENOMIC DNA]</scope>
</reference>
<dbReference type="Proteomes" id="UP000762676">
    <property type="component" value="Unassembled WGS sequence"/>
</dbReference>